<dbReference type="GO" id="GO:0015074">
    <property type="term" value="P:DNA integration"/>
    <property type="evidence" value="ECO:0007669"/>
    <property type="project" value="InterPro"/>
</dbReference>
<keyword evidence="3" id="KW-1185">Reference proteome</keyword>
<dbReference type="InterPro" id="IPR012337">
    <property type="entry name" value="RNaseH-like_sf"/>
</dbReference>
<accession>A0A2P4Y099</accession>
<dbReference type="Pfam" id="PF00078">
    <property type="entry name" value="RVT_1"/>
    <property type="match status" value="1"/>
</dbReference>
<protein>
    <submittedName>
        <fullName evidence="2">RxLR effector candidate protein</fullName>
    </submittedName>
</protein>
<dbReference type="OrthoDB" id="2273864at2759"/>
<dbReference type="InterPro" id="IPR000477">
    <property type="entry name" value="RT_dom"/>
</dbReference>
<gene>
    <name evidence="2" type="ORF">PHPALM_12229</name>
</gene>
<dbReference type="AlphaFoldDB" id="A0A2P4Y099"/>
<name>A0A2P4Y099_9STRA</name>
<reference evidence="2 3" key="1">
    <citation type="journal article" date="2017" name="Genome Biol. Evol.">
        <title>Phytophthora megakarya and P. palmivora, closely related causal agents of cacao black pod rot, underwent increases in genome sizes and gene numbers by different mechanisms.</title>
        <authorList>
            <person name="Ali S.S."/>
            <person name="Shao J."/>
            <person name="Lary D.J."/>
            <person name="Kronmiller B."/>
            <person name="Shen D."/>
            <person name="Strem M.D."/>
            <person name="Amoako-Attah I."/>
            <person name="Akrofi A.Y."/>
            <person name="Begoude B.A."/>
            <person name="Ten Hoopen G.M."/>
            <person name="Coulibaly K."/>
            <person name="Kebe B.I."/>
            <person name="Melnick R.L."/>
            <person name="Guiltinan M.J."/>
            <person name="Tyler B.M."/>
            <person name="Meinhardt L.W."/>
            <person name="Bailey B.A."/>
        </authorList>
    </citation>
    <scope>NUCLEOTIDE SEQUENCE [LARGE SCALE GENOMIC DNA]</scope>
    <source>
        <strain evidence="3">sbr112.9</strain>
    </source>
</reference>
<dbReference type="Proteomes" id="UP000237271">
    <property type="component" value="Unassembled WGS sequence"/>
</dbReference>
<dbReference type="InterPro" id="IPR001584">
    <property type="entry name" value="Integrase_cat-core"/>
</dbReference>
<dbReference type="SUPFAM" id="SSF56672">
    <property type="entry name" value="DNA/RNA polymerases"/>
    <property type="match status" value="1"/>
</dbReference>
<dbReference type="PANTHER" id="PTHR37984">
    <property type="entry name" value="PROTEIN CBG26694"/>
    <property type="match status" value="1"/>
</dbReference>
<dbReference type="InterPro" id="IPR043128">
    <property type="entry name" value="Rev_trsase/Diguanyl_cyclase"/>
</dbReference>
<organism evidence="2 3">
    <name type="scientific">Phytophthora palmivora</name>
    <dbReference type="NCBI Taxonomy" id="4796"/>
    <lineage>
        <taxon>Eukaryota</taxon>
        <taxon>Sar</taxon>
        <taxon>Stramenopiles</taxon>
        <taxon>Oomycota</taxon>
        <taxon>Peronosporomycetes</taxon>
        <taxon>Peronosporales</taxon>
        <taxon>Peronosporaceae</taxon>
        <taxon>Phytophthora</taxon>
    </lineage>
</organism>
<sequence length="320" mass="35550">MMVGCMLYSAFDLTDGNYELLMRASDIPLKAVSICSESVMPQELPNAPASFNHMVTQLFPSHRAYVQTYLDDIFVHSRAEHGRSDVDNHIDLLRAVFECIRTNKRYATADKCIFGAEESPFLGCIIGKRGLRTDPAKVKAIVDWPVPVNLKDLRKWVGLAIGAATIHLMKKDAGYMDFVFGLPTDSEGNPGNVIFVDRLSKMAHLAVVPDTIEGKGTTMSFANMDSLRGTKLDMSTASHPQTDGQTERANRAVEEILRSVYDETPKHWRVMLPVVEYAVNNAVHTSTASPRSAVTFSHLHASRWRSRAVILGLMVEKPND</sequence>
<dbReference type="GO" id="GO:0003676">
    <property type="term" value="F:nucleic acid binding"/>
    <property type="evidence" value="ECO:0007669"/>
    <property type="project" value="InterPro"/>
</dbReference>
<evidence type="ECO:0000259" key="1">
    <source>
        <dbReference type="PROSITE" id="PS50994"/>
    </source>
</evidence>
<proteinExistence type="predicted"/>
<dbReference type="PROSITE" id="PS50994">
    <property type="entry name" value="INTEGRASE"/>
    <property type="match status" value="1"/>
</dbReference>
<dbReference type="Gene3D" id="3.30.420.10">
    <property type="entry name" value="Ribonuclease H-like superfamily/Ribonuclease H"/>
    <property type="match status" value="1"/>
</dbReference>
<feature type="domain" description="Integrase catalytic" evidence="1">
    <location>
        <begin position="131"/>
        <end position="298"/>
    </location>
</feature>
<dbReference type="InterPro" id="IPR050951">
    <property type="entry name" value="Retrovirus_Pol_polyprotein"/>
</dbReference>
<dbReference type="EMBL" id="NCKW01006564">
    <property type="protein sequence ID" value="POM71224.1"/>
    <property type="molecule type" value="Genomic_DNA"/>
</dbReference>
<dbReference type="SUPFAM" id="SSF53098">
    <property type="entry name" value="Ribonuclease H-like"/>
    <property type="match status" value="1"/>
</dbReference>
<evidence type="ECO:0000313" key="2">
    <source>
        <dbReference type="EMBL" id="POM71224.1"/>
    </source>
</evidence>
<evidence type="ECO:0000313" key="3">
    <source>
        <dbReference type="Proteomes" id="UP000237271"/>
    </source>
</evidence>
<dbReference type="InterPro" id="IPR043502">
    <property type="entry name" value="DNA/RNA_pol_sf"/>
</dbReference>
<comment type="caution">
    <text evidence="2">The sequence shown here is derived from an EMBL/GenBank/DDBJ whole genome shotgun (WGS) entry which is preliminary data.</text>
</comment>
<dbReference type="InterPro" id="IPR036397">
    <property type="entry name" value="RNaseH_sf"/>
</dbReference>
<dbReference type="PANTHER" id="PTHR37984:SF5">
    <property type="entry name" value="PROTEIN NYNRIN-LIKE"/>
    <property type="match status" value="1"/>
</dbReference>
<dbReference type="Gene3D" id="3.30.70.270">
    <property type="match status" value="1"/>
</dbReference>